<keyword evidence="3" id="KW-0520">NAD</keyword>
<proteinExistence type="inferred from homology"/>
<name>W9H0U2_9PROT</name>
<sequence length="355" mass="37104">MTTAPFIHQSLPGRVVFGPGSLAHLPAEAERLGLRRVLVLSTPGQRGLAEEAARLLGDAAAGVHDRAVMHVPAETARAAFARVADLRADGCVAIGGGSTVGLGKAIALETGLPVIAVPTTYAGSEMTPIWGMTEGGLKTTGRDPRVLPRAVIYDPLLTLRLPADISGTSGINAIAHCVEALYSDTANPMTSLMAEEGVRALASSLPQVVRVPDDIAARSDALYGAWLGGSVLGTVGMAIHHKLCHTLGGTLNLPHAETHTIVLPHAASFNRDAAPEAMARVARALGVSDAPTGLFDLAVAVGAKTALKDIGMREDDIGRVANLVMRNRYHNPRPVTLEDVRALLTDAYHGVLNRR</sequence>
<dbReference type="EMBL" id="AVFL01000019">
    <property type="protein sequence ID" value="EWY38327.1"/>
    <property type="molecule type" value="Genomic_DNA"/>
</dbReference>
<evidence type="ECO:0000259" key="4">
    <source>
        <dbReference type="Pfam" id="PF00465"/>
    </source>
</evidence>
<protein>
    <submittedName>
        <fullName evidence="6">Maleylacetate reductase</fullName>
    </submittedName>
</protein>
<evidence type="ECO:0000313" key="7">
    <source>
        <dbReference type="Proteomes" id="UP000019486"/>
    </source>
</evidence>
<evidence type="ECO:0000256" key="2">
    <source>
        <dbReference type="ARBA" id="ARBA00023002"/>
    </source>
</evidence>
<dbReference type="GO" id="GO:0018506">
    <property type="term" value="F:maleylacetate reductase activity"/>
    <property type="evidence" value="ECO:0007669"/>
    <property type="project" value="InterPro"/>
</dbReference>
<dbReference type="AlphaFoldDB" id="W9H0U2"/>
<dbReference type="InterPro" id="IPR039697">
    <property type="entry name" value="Alcohol_dehydrogenase_Fe"/>
</dbReference>
<dbReference type="SUPFAM" id="SSF56796">
    <property type="entry name" value="Dehydroquinate synthase-like"/>
    <property type="match status" value="1"/>
</dbReference>
<organism evidence="6 7">
    <name type="scientific">Skermanella stibiiresistens SB22</name>
    <dbReference type="NCBI Taxonomy" id="1385369"/>
    <lineage>
        <taxon>Bacteria</taxon>
        <taxon>Pseudomonadati</taxon>
        <taxon>Pseudomonadota</taxon>
        <taxon>Alphaproteobacteria</taxon>
        <taxon>Rhodospirillales</taxon>
        <taxon>Azospirillaceae</taxon>
        <taxon>Skermanella</taxon>
    </lineage>
</organism>
<dbReference type="PANTHER" id="PTHR11496">
    <property type="entry name" value="ALCOHOL DEHYDROGENASE"/>
    <property type="match status" value="1"/>
</dbReference>
<dbReference type="InterPro" id="IPR034786">
    <property type="entry name" value="MAR"/>
</dbReference>
<dbReference type="GO" id="GO:0004022">
    <property type="term" value="F:alcohol dehydrogenase (NAD+) activity"/>
    <property type="evidence" value="ECO:0007669"/>
    <property type="project" value="TreeGrafter"/>
</dbReference>
<keyword evidence="2" id="KW-0560">Oxidoreductase</keyword>
<dbReference type="Gene3D" id="3.40.50.1970">
    <property type="match status" value="1"/>
</dbReference>
<dbReference type="Pfam" id="PF25137">
    <property type="entry name" value="ADH_Fe_C"/>
    <property type="match status" value="1"/>
</dbReference>
<dbReference type="OrthoDB" id="3812122at2"/>
<comment type="similarity">
    <text evidence="1">Belongs to the iron-containing alcohol dehydrogenase family.</text>
</comment>
<evidence type="ECO:0000256" key="3">
    <source>
        <dbReference type="ARBA" id="ARBA00023027"/>
    </source>
</evidence>
<feature type="domain" description="Fe-containing alcohol dehydrogenase-like C-terminal" evidence="5">
    <location>
        <begin position="168"/>
        <end position="348"/>
    </location>
</feature>
<evidence type="ECO:0000256" key="1">
    <source>
        <dbReference type="ARBA" id="ARBA00007358"/>
    </source>
</evidence>
<dbReference type="GO" id="GO:0046872">
    <property type="term" value="F:metal ion binding"/>
    <property type="evidence" value="ECO:0007669"/>
    <property type="project" value="InterPro"/>
</dbReference>
<dbReference type="RefSeq" id="WP_037457438.1">
    <property type="nucleotide sequence ID" value="NZ_AVFL01000019.1"/>
</dbReference>
<dbReference type="CDD" id="cd08177">
    <property type="entry name" value="MAR"/>
    <property type="match status" value="1"/>
</dbReference>
<reference evidence="6 7" key="1">
    <citation type="submission" date="2013-08" db="EMBL/GenBank/DDBJ databases">
        <title>The genome sequence of Skermanella stibiiresistens.</title>
        <authorList>
            <person name="Zhu W."/>
            <person name="Wang G."/>
        </authorList>
    </citation>
    <scope>NUCLEOTIDE SEQUENCE [LARGE SCALE GENOMIC DNA]</scope>
    <source>
        <strain evidence="6 7">SB22</strain>
    </source>
</reference>
<gene>
    <name evidence="6" type="ORF">N825_14050</name>
</gene>
<evidence type="ECO:0000313" key="6">
    <source>
        <dbReference type="EMBL" id="EWY38327.1"/>
    </source>
</evidence>
<dbReference type="PANTHER" id="PTHR11496:SF102">
    <property type="entry name" value="ALCOHOL DEHYDROGENASE 4"/>
    <property type="match status" value="1"/>
</dbReference>
<dbReference type="PATRIC" id="fig|1385369.3.peg.4691"/>
<comment type="caution">
    <text evidence="6">The sequence shown here is derived from an EMBL/GenBank/DDBJ whole genome shotgun (WGS) entry which is preliminary data.</text>
</comment>
<dbReference type="InterPro" id="IPR056798">
    <property type="entry name" value="ADH_Fe_C"/>
</dbReference>
<feature type="domain" description="Alcohol dehydrogenase iron-type/glycerol dehydrogenase GldA" evidence="4">
    <location>
        <begin position="12"/>
        <end position="155"/>
    </location>
</feature>
<dbReference type="STRING" id="1385369.N825_14050"/>
<evidence type="ECO:0000259" key="5">
    <source>
        <dbReference type="Pfam" id="PF25137"/>
    </source>
</evidence>
<dbReference type="Pfam" id="PF00465">
    <property type="entry name" value="Fe-ADH"/>
    <property type="match status" value="1"/>
</dbReference>
<dbReference type="Gene3D" id="1.20.1090.10">
    <property type="entry name" value="Dehydroquinate synthase-like - alpha domain"/>
    <property type="match status" value="1"/>
</dbReference>
<keyword evidence="7" id="KW-1185">Reference proteome</keyword>
<dbReference type="FunFam" id="3.40.50.1970:FF:000015">
    <property type="entry name" value="Maleylacetate reductase 1"/>
    <property type="match status" value="1"/>
</dbReference>
<dbReference type="InterPro" id="IPR001670">
    <property type="entry name" value="ADH_Fe/GldA"/>
</dbReference>
<dbReference type="Proteomes" id="UP000019486">
    <property type="component" value="Unassembled WGS sequence"/>
</dbReference>
<accession>W9H0U2</accession>